<dbReference type="AlphaFoldDB" id="A0A1F6C0W6"/>
<dbReference type="EMBL" id="MFKM01000035">
    <property type="protein sequence ID" value="OGG42856.1"/>
    <property type="molecule type" value="Genomic_DNA"/>
</dbReference>
<reference evidence="3 4" key="1">
    <citation type="journal article" date="2016" name="Nat. Commun.">
        <title>Thousands of microbial genomes shed light on interconnected biogeochemical processes in an aquifer system.</title>
        <authorList>
            <person name="Anantharaman K."/>
            <person name="Brown C.T."/>
            <person name="Hug L.A."/>
            <person name="Sharon I."/>
            <person name="Castelle C.J."/>
            <person name="Probst A.J."/>
            <person name="Thomas B.C."/>
            <person name="Singh A."/>
            <person name="Wilkins M.J."/>
            <person name="Karaoz U."/>
            <person name="Brodie E.L."/>
            <person name="Williams K.H."/>
            <person name="Hubbard S.S."/>
            <person name="Banfield J.F."/>
        </authorList>
    </citation>
    <scope>NUCLEOTIDE SEQUENCE [LARGE SCALE GENOMIC DNA]</scope>
</reference>
<evidence type="ECO:0000256" key="2">
    <source>
        <dbReference type="SAM" id="Phobius"/>
    </source>
</evidence>
<feature type="compositionally biased region" description="Low complexity" evidence="1">
    <location>
        <begin position="36"/>
        <end position="51"/>
    </location>
</feature>
<evidence type="ECO:0000256" key="1">
    <source>
        <dbReference type="SAM" id="MobiDB-lite"/>
    </source>
</evidence>
<keyword evidence="2" id="KW-1133">Transmembrane helix</keyword>
<dbReference type="STRING" id="1798473.A3G50_02235"/>
<dbReference type="SUPFAM" id="SSF69304">
    <property type="entry name" value="Tricorn protease N-terminal domain"/>
    <property type="match status" value="1"/>
</dbReference>
<gene>
    <name evidence="3" type="ORF">A3G50_02235</name>
</gene>
<keyword evidence="2" id="KW-0472">Membrane</keyword>
<dbReference type="InterPro" id="IPR011042">
    <property type="entry name" value="6-blade_b-propeller_TolB-like"/>
</dbReference>
<evidence type="ECO:0000313" key="4">
    <source>
        <dbReference type="Proteomes" id="UP000176633"/>
    </source>
</evidence>
<name>A0A1F6C0W6_9BACT</name>
<comment type="caution">
    <text evidence="3">The sequence shown here is derived from an EMBL/GenBank/DDBJ whole genome shotgun (WGS) entry which is preliminary data.</text>
</comment>
<sequence>MRKFLGFIIGIIGILALAWLIYFVISKATAPKTINPQPTAQPITAQTQSPTREAPPASGRLKTISGSPIFDYWAASSTQEIFYVTETGKIAKVNPGGQDVFLLEQEIQNLNFILPSPDSQKIMVAFGNPTQPQFSIFDLTNNNWSPLPMEIKSTAWSPEAKRLAAVISQNNQTNLAIIDLAKYLSNDAKQKEKAIKTIIKNFALKDLKMDWLRPDEIIFTDKPSSLVMGSAWRLNLSKLNFDEIVPPGNGLIIKWLKDDLGLKFQNKKAV</sequence>
<protein>
    <submittedName>
        <fullName evidence="3">Uncharacterized protein</fullName>
    </submittedName>
</protein>
<dbReference type="Proteomes" id="UP000176633">
    <property type="component" value="Unassembled WGS sequence"/>
</dbReference>
<accession>A0A1F6C0W6</accession>
<organism evidence="3 4">
    <name type="scientific">Candidatus Jorgensenbacteria bacterium RIFCSPLOWO2_12_FULL_42_11</name>
    <dbReference type="NCBI Taxonomy" id="1798473"/>
    <lineage>
        <taxon>Bacteria</taxon>
        <taxon>Candidatus Joergenseniibacteriota</taxon>
    </lineage>
</organism>
<feature type="transmembrane region" description="Helical" evidence="2">
    <location>
        <begin position="7"/>
        <end position="25"/>
    </location>
</feature>
<dbReference type="Gene3D" id="2.120.10.30">
    <property type="entry name" value="TolB, C-terminal domain"/>
    <property type="match status" value="1"/>
</dbReference>
<proteinExistence type="predicted"/>
<feature type="region of interest" description="Disordered" evidence="1">
    <location>
        <begin position="35"/>
        <end position="60"/>
    </location>
</feature>
<keyword evidence="2" id="KW-0812">Transmembrane</keyword>
<evidence type="ECO:0000313" key="3">
    <source>
        <dbReference type="EMBL" id="OGG42856.1"/>
    </source>
</evidence>